<comment type="caution">
    <text evidence="2">The sequence shown here is derived from an EMBL/GenBank/DDBJ whole genome shotgun (WGS) entry which is preliminary data.</text>
</comment>
<evidence type="ECO:0000256" key="1">
    <source>
        <dbReference type="SAM" id="MobiDB-lite"/>
    </source>
</evidence>
<name>A0A8J4GXY8_9CHLO</name>
<evidence type="ECO:0000313" key="3">
    <source>
        <dbReference type="Proteomes" id="UP000722791"/>
    </source>
</evidence>
<feature type="region of interest" description="Disordered" evidence="1">
    <location>
        <begin position="271"/>
        <end position="303"/>
    </location>
</feature>
<feature type="compositionally biased region" description="Low complexity" evidence="1">
    <location>
        <begin position="87"/>
        <end position="104"/>
    </location>
</feature>
<sequence>MDNEWRDGGRCATQHISAREAPASLCLRPSSDKVYMSGSMPGHPLVPFETSWHLQPQHRPGRQPNDFLGAPAAPSTTTSADVQRPSQLQNIRQSQITQQQQWPRRQVEQKHALPPKWSGAACSEALRGSGDHRCQAGQRSNLRRYSEPAPNLHPQLLPQVVTSNPYGGPCHLDVGRYEAMWANCHGAAAAAVSDVDMSAGGGNHGDGAAAAASGGGMGDECGVGGPSDDSDETMSARPVFLMRPLIASHRICRPGADPGVRVFGNMRSGWECKVSKHQEEREEDEEEDEGEGMEEDDGEQEEA</sequence>
<feature type="compositionally biased region" description="Acidic residues" evidence="1">
    <location>
        <begin position="281"/>
        <end position="303"/>
    </location>
</feature>
<dbReference type="AlphaFoldDB" id="A0A8J4GXY8"/>
<feature type="compositionally biased region" description="Low complexity" evidence="1">
    <location>
        <begin position="70"/>
        <end position="80"/>
    </location>
</feature>
<dbReference type="Proteomes" id="UP000722791">
    <property type="component" value="Unassembled WGS sequence"/>
</dbReference>
<accession>A0A8J4GXY8</accession>
<gene>
    <name evidence="2" type="ORF">Vretimale_18736</name>
</gene>
<dbReference type="EMBL" id="BNCQ01000074">
    <property type="protein sequence ID" value="GIM16084.1"/>
    <property type="molecule type" value="Genomic_DNA"/>
</dbReference>
<feature type="non-terminal residue" evidence="2">
    <location>
        <position position="303"/>
    </location>
</feature>
<protein>
    <submittedName>
        <fullName evidence="2">Uncharacterized protein</fullName>
    </submittedName>
</protein>
<proteinExistence type="predicted"/>
<feature type="compositionally biased region" description="Gly residues" evidence="1">
    <location>
        <begin position="213"/>
        <end position="225"/>
    </location>
</feature>
<reference evidence="2" key="1">
    <citation type="journal article" date="2021" name="Proc. Natl. Acad. Sci. U.S.A.">
        <title>Three genomes in the algal genus Volvox reveal the fate of a haploid sex-determining region after a transition to homothallism.</title>
        <authorList>
            <person name="Yamamoto K."/>
            <person name="Hamaji T."/>
            <person name="Kawai-Toyooka H."/>
            <person name="Matsuzaki R."/>
            <person name="Takahashi F."/>
            <person name="Nishimura Y."/>
            <person name="Kawachi M."/>
            <person name="Noguchi H."/>
            <person name="Minakuchi Y."/>
            <person name="Umen J.G."/>
            <person name="Toyoda A."/>
            <person name="Nozaki H."/>
        </authorList>
    </citation>
    <scope>NUCLEOTIDE SEQUENCE</scope>
    <source>
        <strain evidence="2">NIES-3785</strain>
    </source>
</reference>
<evidence type="ECO:0000313" key="2">
    <source>
        <dbReference type="EMBL" id="GIM16084.1"/>
    </source>
</evidence>
<organism evidence="2 3">
    <name type="scientific">Volvox reticuliferus</name>
    <dbReference type="NCBI Taxonomy" id="1737510"/>
    <lineage>
        <taxon>Eukaryota</taxon>
        <taxon>Viridiplantae</taxon>
        <taxon>Chlorophyta</taxon>
        <taxon>core chlorophytes</taxon>
        <taxon>Chlorophyceae</taxon>
        <taxon>CS clade</taxon>
        <taxon>Chlamydomonadales</taxon>
        <taxon>Volvocaceae</taxon>
        <taxon>Volvox</taxon>
    </lineage>
</organism>
<feature type="region of interest" description="Disordered" evidence="1">
    <location>
        <begin position="205"/>
        <end position="234"/>
    </location>
</feature>
<feature type="region of interest" description="Disordered" evidence="1">
    <location>
        <begin position="54"/>
        <end position="114"/>
    </location>
</feature>